<sequence length="136" mass="15103">MKKIILFIAAITFLSVNSLNANNQDSLQKKDTIHAGHGGHHQHEKSEAVKDAHAMLKVEGKCDMCKKRIETAALSVEGVSSAIWDKKTKELHLNFDEKKTSIEAISKAIAKVGHDTEKDKTDKKTYNALPGCCKYR</sequence>
<feature type="signal peptide" evidence="1">
    <location>
        <begin position="1"/>
        <end position="21"/>
    </location>
</feature>
<dbReference type="RefSeq" id="WP_006844386.1">
    <property type="nucleotide sequence ID" value="NZ_JACIEP010000026.1"/>
</dbReference>
<accession>A0A840D1P0</accession>
<feature type="domain" description="HMA" evidence="2">
    <location>
        <begin position="51"/>
        <end position="117"/>
    </location>
</feature>
<protein>
    <submittedName>
        <fullName evidence="3">Cu(I)/Ag(I) efflux system membrane fusion protein</fullName>
    </submittedName>
</protein>
<dbReference type="Pfam" id="PF00403">
    <property type="entry name" value="HMA"/>
    <property type="match status" value="1"/>
</dbReference>
<keyword evidence="1" id="KW-0732">Signal</keyword>
<reference evidence="3 4" key="1">
    <citation type="submission" date="2020-08" db="EMBL/GenBank/DDBJ databases">
        <title>Genomic Encyclopedia of Type Strains, Phase IV (KMG-IV): sequencing the most valuable type-strain genomes for metagenomic binning, comparative biology and taxonomic classification.</title>
        <authorList>
            <person name="Goeker M."/>
        </authorList>
    </citation>
    <scope>NUCLEOTIDE SEQUENCE [LARGE SCALE GENOMIC DNA]</scope>
    <source>
        <strain evidence="3 4">DSM 104969</strain>
    </source>
</reference>
<evidence type="ECO:0000313" key="3">
    <source>
        <dbReference type="EMBL" id="MBB4038243.1"/>
    </source>
</evidence>
<dbReference type="InterPro" id="IPR036163">
    <property type="entry name" value="HMA_dom_sf"/>
</dbReference>
<dbReference type="GeneID" id="78083624"/>
<organism evidence="3 4">
    <name type="scientific">Dysgonomonas hofstadii</name>
    <dbReference type="NCBI Taxonomy" id="637886"/>
    <lineage>
        <taxon>Bacteria</taxon>
        <taxon>Pseudomonadati</taxon>
        <taxon>Bacteroidota</taxon>
        <taxon>Bacteroidia</taxon>
        <taxon>Bacteroidales</taxon>
        <taxon>Dysgonomonadaceae</taxon>
        <taxon>Dysgonomonas</taxon>
    </lineage>
</organism>
<evidence type="ECO:0000256" key="1">
    <source>
        <dbReference type="SAM" id="SignalP"/>
    </source>
</evidence>
<evidence type="ECO:0000313" key="4">
    <source>
        <dbReference type="Proteomes" id="UP000555103"/>
    </source>
</evidence>
<evidence type="ECO:0000259" key="2">
    <source>
        <dbReference type="PROSITE" id="PS50846"/>
    </source>
</evidence>
<keyword evidence="4" id="KW-1185">Reference proteome</keyword>
<dbReference type="GO" id="GO:0046872">
    <property type="term" value="F:metal ion binding"/>
    <property type="evidence" value="ECO:0007669"/>
    <property type="project" value="InterPro"/>
</dbReference>
<dbReference type="CDD" id="cd00371">
    <property type="entry name" value="HMA"/>
    <property type="match status" value="1"/>
</dbReference>
<dbReference type="Gene3D" id="3.30.70.100">
    <property type="match status" value="1"/>
</dbReference>
<dbReference type="InterPro" id="IPR006121">
    <property type="entry name" value="HMA_dom"/>
</dbReference>
<dbReference type="Proteomes" id="UP000555103">
    <property type="component" value="Unassembled WGS sequence"/>
</dbReference>
<feature type="chain" id="PRO_5032854205" evidence="1">
    <location>
        <begin position="22"/>
        <end position="136"/>
    </location>
</feature>
<gene>
    <name evidence="3" type="ORF">GGR21_004175</name>
</gene>
<dbReference type="SUPFAM" id="SSF55008">
    <property type="entry name" value="HMA, heavy metal-associated domain"/>
    <property type="match status" value="1"/>
</dbReference>
<dbReference type="EMBL" id="JACIEP010000026">
    <property type="protein sequence ID" value="MBB4038243.1"/>
    <property type="molecule type" value="Genomic_DNA"/>
</dbReference>
<proteinExistence type="predicted"/>
<dbReference type="AlphaFoldDB" id="A0A840D1P0"/>
<name>A0A840D1P0_9BACT</name>
<comment type="caution">
    <text evidence="3">The sequence shown here is derived from an EMBL/GenBank/DDBJ whole genome shotgun (WGS) entry which is preliminary data.</text>
</comment>
<dbReference type="PROSITE" id="PS50846">
    <property type="entry name" value="HMA_2"/>
    <property type="match status" value="1"/>
</dbReference>